<dbReference type="GeneID" id="97459115"/>
<dbReference type="EMBL" id="JAKHLF010000012">
    <property type="protein sequence ID" value="MCZ3845231.1"/>
    <property type="molecule type" value="Genomic_DNA"/>
</dbReference>
<dbReference type="NCBIfam" id="TIGR01866">
    <property type="entry name" value="cas_Csn2"/>
    <property type="match status" value="1"/>
</dbReference>
<gene>
    <name evidence="1" type="primary">csn2</name>
    <name evidence="1" type="ORF">L2422_06950</name>
</gene>
<reference evidence="1" key="1">
    <citation type="submission" date="2022-01" db="EMBL/GenBank/DDBJ databases">
        <title>VMRC isolate genome collection.</title>
        <authorList>
            <person name="France M."/>
            <person name="Rutt L."/>
            <person name="Humphrys M."/>
            <person name="Ravel J."/>
        </authorList>
    </citation>
    <scope>NUCLEOTIDE SEQUENCE</scope>
    <source>
        <strain evidence="1">C0127B5</strain>
    </source>
</reference>
<evidence type="ECO:0000313" key="2">
    <source>
        <dbReference type="Proteomes" id="UP001213015"/>
    </source>
</evidence>
<name>A0AAP3GXE8_9LACO</name>
<accession>A0AAP3GXE8</accession>
<comment type="caution">
    <text evidence="1">The sequence shown here is derived from an EMBL/GenBank/DDBJ whole genome shotgun (WGS) entry which is preliminary data.</text>
</comment>
<organism evidence="1 2">
    <name type="scientific">Lactobacillus mulieris</name>
    <dbReference type="NCBI Taxonomy" id="2508708"/>
    <lineage>
        <taxon>Bacteria</taxon>
        <taxon>Bacillati</taxon>
        <taxon>Bacillota</taxon>
        <taxon>Bacilli</taxon>
        <taxon>Lactobacillales</taxon>
        <taxon>Lactobacillaceae</taxon>
        <taxon>Lactobacillus</taxon>
    </lineage>
</organism>
<protein>
    <submittedName>
        <fullName evidence="1">Type II-A CRISPR-associated protein Csn2</fullName>
    </submittedName>
</protein>
<dbReference type="CDD" id="cd12218">
    <property type="entry name" value="Csn2"/>
    <property type="match status" value="1"/>
</dbReference>
<dbReference type="Proteomes" id="UP001213015">
    <property type="component" value="Unassembled WGS sequence"/>
</dbReference>
<dbReference type="AlphaFoldDB" id="A0AAP3GXE8"/>
<dbReference type="Pfam" id="PF09711">
    <property type="entry name" value="Cas_Csn2"/>
    <property type="match status" value="1"/>
</dbReference>
<dbReference type="RefSeq" id="WP_006586414.1">
    <property type="nucleotide sequence ID" value="NZ_CABMGH010000014.1"/>
</dbReference>
<evidence type="ECO:0000313" key="1">
    <source>
        <dbReference type="EMBL" id="MCZ3845231.1"/>
    </source>
</evidence>
<dbReference type="Gene3D" id="3.40.50.11940">
    <property type="match status" value="1"/>
</dbReference>
<sequence>MIISYEGHHPIKVSDGKVTFIKVANSAVYRDFILSFQGKSDKVKFFDEHYNQLEKNKFIDWVGDVLITQDCLNSYLTKIISNLFENISEKHRNRIFDKWRQLSTDIQDIIFMTDLPIEVNENVDLKKLFKFDGIHFDDSVLSDPYAIIETVVKIHIECKLNSVVTFANVSHYLTKEQLNNLITFVKEVNVPLILMEFSSPNFKVVSGDSRVCYIDEDFVDWY</sequence>
<dbReference type="InterPro" id="IPR038600">
    <property type="entry name" value="Csn2_sf"/>
</dbReference>
<dbReference type="InterPro" id="IPR010146">
    <property type="entry name" value="CRISPR-assoc_prot_Csn2-typ"/>
</dbReference>
<proteinExistence type="predicted"/>